<evidence type="ECO:0000313" key="2">
    <source>
        <dbReference type="Proteomes" id="UP000269331"/>
    </source>
</evidence>
<protein>
    <submittedName>
        <fullName evidence="1">Uncharacterized protein</fullName>
    </submittedName>
</protein>
<dbReference type="AlphaFoldDB" id="A0A2Z5TTA6"/>
<dbReference type="Proteomes" id="UP000269331">
    <property type="component" value="Chromosome"/>
</dbReference>
<accession>A0A2Z5TTA6</accession>
<gene>
    <name evidence="1" type="ORF">SR187_9775</name>
</gene>
<reference evidence="1 2" key="1">
    <citation type="journal article" date="2018" name="Genome Biol. Evol.">
        <title>Complete Genome Sequence of Streptococcus ruminantium sp. nov. GUT-187T (=DSM 104980T =JCM 31869T), the Type Strain of S. ruminantium, and Comparison with Genome Sequences of Streptococcus suis Strains.</title>
        <authorList>
            <person name="Tohya M."/>
            <person name="Sekizaki T."/>
            <person name="Miyoshi-Akiyama T."/>
        </authorList>
    </citation>
    <scope>NUCLEOTIDE SEQUENCE [LARGE SCALE GENOMIC DNA]</scope>
    <source>
        <strain evidence="1 2">GUT187T</strain>
    </source>
</reference>
<dbReference type="EMBL" id="AP018400">
    <property type="protein sequence ID" value="BBA93555.1"/>
    <property type="molecule type" value="Genomic_DNA"/>
</dbReference>
<organism evidence="1 2">
    <name type="scientific">Streptococcus ruminantium</name>
    <dbReference type="NCBI Taxonomy" id="1917441"/>
    <lineage>
        <taxon>Bacteria</taxon>
        <taxon>Bacillati</taxon>
        <taxon>Bacillota</taxon>
        <taxon>Bacilli</taxon>
        <taxon>Lactobacillales</taxon>
        <taxon>Streptococcaceae</taxon>
        <taxon>Streptococcus</taxon>
    </lineage>
</organism>
<name>A0A2Z5TTA6_9STRE</name>
<proteinExistence type="predicted"/>
<evidence type="ECO:0000313" key="1">
    <source>
        <dbReference type="EMBL" id="BBA93555.1"/>
    </source>
</evidence>
<dbReference type="KEGG" id="srq:SR187_9775"/>
<sequence length="50" mass="5718">MLQKRRSSKEVFAYKTKIKATICSDETDNGIPVVKKDDLNSQIVSRSKLF</sequence>
<dbReference type="RefSeq" id="WP_155971849.1">
    <property type="nucleotide sequence ID" value="NZ_AP025331.1"/>
</dbReference>